<evidence type="ECO:0000259" key="3">
    <source>
        <dbReference type="PROSITE" id="PS50158"/>
    </source>
</evidence>
<dbReference type="InterPro" id="IPR036875">
    <property type="entry name" value="Znf_CCHC_sf"/>
</dbReference>
<dbReference type="Pfam" id="PF14223">
    <property type="entry name" value="Retrotran_gag_2"/>
    <property type="match status" value="1"/>
</dbReference>
<dbReference type="AlphaFoldDB" id="A0AA38WI88"/>
<gene>
    <name evidence="4" type="ORF">OSB04_017310</name>
</gene>
<accession>A0AA38WI88</accession>
<sequence length="304" mass="34866">MPESPKGNKGGMDSGASKKIEGGMPMTFQCPILNFTNYTIWAVKIKALFNVYGIWEALEPKGDVDINKNTMAIAYLFQALPEQLVLQVAHHTNASDIWEDLKARFVGADRVKEARLQTLESEFESLKMKDSESLDEFTGKISQLVSQANNLGSTIETKDWVCARKFIQIVATIEQFADLNTMSFQEDVERLKAYEERIKKPNKEEDTHDGLLYAKTDKKEEDKEHGCERCGYRKSNQDIKGRGRGRNWKSWRNKHGNRHQQDKSDIKCSKCNKFGHFKYECPKKEEEVNLAQYKDDDLIGPTLL</sequence>
<dbReference type="PANTHER" id="PTHR35317:SF38">
    <property type="entry name" value="RNA-DIRECTED DNA POLYMERASE"/>
    <property type="match status" value="1"/>
</dbReference>
<evidence type="ECO:0000313" key="4">
    <source>
        <dbReference type="EMBL" id="KAJ9553265.1"/>
    </source>
</evidence>
<keyword evidence="1" id="KW-0862">Zinc</keyword>
<reference evidence="4" key="1">
    <citation type="submission" date="2023-03" db="EMBL/GenBank/DDBJ databases">
        <title>Chromosome-scale reference genome and RAD-based genetic map of yellow starthistle (Centaurea solstitialis) reveal putative structural variation and QTLs associated with invader traits.</title>
        <authorList>
            <person name="Reatini B."/>
            <person name="Cang F.A."/>
            <person name="Jiang Q."/>
            <person name="Mckibben M.T.W."/>
            <person name="Barker M.S."/>
            <person name="Rieseberg L.H."/>
            <person name="Dlugosch K.M."/>
        </authorList>
    </citation>
    <scope>NUCLEOTIDE SEQUENCE</scope>
    <source>
        <strain evidence="4">CAN-66</strain>
        <tissue evidence="4">Leaf</tissue>
    </source>
</reference>
<feature type="domain" description="CCHC-type" evidence="3">
    <location>
        <begin position="267"/>
        <end position="283"/>
    </location>
</feature>
<dbReference type="SMART" id="SM00343">
    <property type="entry name" value="ZnF_C2HC"/>
    <property type="match status" value="1"/>
</dbReference>
<feature type="region of interest" description="Disordered" evidence="2">
    <location>
        <begin position="238"/>
        <end position="262"/>
    </location>
</feature>
<dbReference type="GO" id="GO:0008270">
    <property type="term" value="F:zinc ion binding"/>
    <property type="evidence" value="ECO:0007669"/>
    <property type="project" value="UniProtKB-KW"/>
</dbReference>
<proteinExistence type="predicted"/>
<dbReference type="PROSITE" id="PS50158">
    <property type="entry name" value="ZF_CCHC"/>
    <property type="match status" value="1"/>
</dbReference>
<protein>
    <recommendedName>
        <fullName evidence="3">CCHC-type domain-containing protein</fullName>
    </recommendedName>
</protein>
<comment type="caution">
    <text evidence="4">The sequence shown here is derived from an EMBL/GenBank/DDBJ whole genome shotgun (WGS) entry which is preliminary data.</text>
</comment>
<evidence type="ECO:0000256" key="1">
    <source>
        <dbReference type="PROSITE-ProRule" id="PRU00047"/>
    </source>
</evidence>
<name>A0AA38WI88_9ASTR</name>
<dbReference type="InterPro" id="IPR001878">
    <property type="entry name" value="Znf_CCHC"/>
</dbReference>
<dbReference type="GO" id="GO:0003676">
    <property type="term" value="F:nucleic acid binding"/>
    <property type="evidence" value="ECO:0007669"/>
    <property type="project" value="InterPro"/>
</dbReference>
<dbReference type="EMBL" id="JARYMX010000004">
    <property type="protein sequence ID" value="KAJ9553265.1"/>
    <property type="molecule type" value="Genomic_DNA"/>
</dbReference>
<keyword evidence="5" id="KW-1185">Reference proteome</keyword>
<evidence type="ECO:0000313" key="5">
    <source>
        <dbReference type="Proteomes" id="UP001172457"/>
    </source>
</evidence>
<dbReference type="Proteomes" id="UP001172457">
    <property type="component" value="Chromosome 4"/>
</dbReference>
<dbReference type="SUPFAM" id="SSF57756">
    <property type="entry name" value="Retrovirus zinc finger-like domains"/>
    <property type="match status" value="1"/>
</dbReference>
<feature type="compositionally biased region" description="Basic residues" evidence="2">
    <location>
        <begin position="242"/>
        <end position="258"/>
    </location>
</feature>
<keyword evidence="1" id="KW-0863">Zinc-finger</keyword>
<evidence type="ECO:0000256" key="2">
    <source>
        <dbReference type="SAM" id="MobiDB-lite"/>
    </source>
</evidence>
<keyword evidence="1" id="KW-0479">Metal-binding</keyword>
<organism evidence="4 5">
    <name type="scientific">Centaurea solstitialis</name>
    <name type="common">yellow star-thistle</name>
    <dbReference type="NCBI Taxonomy" id="347529"/>
    <lineage>
        <taxon>Eukaryota</taxon>
        <taxon>Viridiplantae</taxon>
        <taxon>Streptophyta</taxon>
        <taxon>Embryophyta</taxon>
        <taxon>Tracheophyta</taxon>
        <taxon>Spermatophyta</taxon>
        <taxon>Magnoliopsida</taxon>
        <taxon>eudicotyledons</taxon>
        <taxon>Gunneridae</taxon>
        <taxon>Pentapetalae</taxon>
        <taxon>asterids</taxon>
        <taxon>campanulids</taxon>
        <taxon>Asterales</taxon>
        <taxon>Asteraceae</taxon>
        <taxon>Carduoideae</taxon>
        <taxon>Cardueae</taxon>
        <taxon>Centaureinae</taxon>
        <taxon>Centaurea</taxon>
    </lineage>
</organism>
<dbReference type="PANTHER" id="PTHR35317">
    <property type="entry name" value="OS04G0629600 PROTEIN"/>
    <property type="match status" value="1"/>
</dbReference>